<evidence type="ECO:0000256" key="1">
    <source>
        <dbReference type="ARBA" id="ARBA00006432"/>
    </source>
</evidence>
<proteinExistence type="inferred from homology"/>
<dbReference type="PATRIC" id="fig|280505.15.peg.2479"/>
<organism evidence="7">
    <name type="scientific">Leptospira borgpetersenii serovar Ballum</name>
    <dbReference type="NCBI Taxonomy" id="280505"/>
    <lineage>
        <taxon>Bacteria</taxon>
        <taxon>Pseudomonadati</taxon>
        <taxon>Spirochaetota</taxon>
        <taxon>Spirochaetia</taxon>
        <taxon>Leptospirales</taxon>
        <taxon>Leptospiraceae</taxon>
        <taxon>Leptospira</taxon>
    </lineage>
</organism>
<dbReference type="Proteomes" id="UP000058857">
    <property type="component" value="Chromosome 1"/>
</dbReference>
<evidence type="ECO:0000256" key="4">
    <source>
        <dbReference type="ARBA" id="ARBA00023098"/>
    </source>
</evidence>
<keyword evidence="2" id="KW-0436">Ligase</keyword>
<keyword evidence="3" id="KW-0276">Fatty acid metabolism</keyword>
<keyword evidence="4" id="KW-0443">Lipid metabolism</keyword>
<dbReference type="AlphaFoldDB" id="A0A0E3BM33"/>
<dbReference type="PANTHER" id="PTHR43859">
    <property type="entry name" value="ACYL-ACTIVATING ENZYME"/>
    <property type="match status" value="1"/>
</dbReference>
<protein>
    <submittedName>
        <fullName evidence="7">AMP-binding enzyme</fullName>
    </submittedName>
</protein>
<dbReference type="InterPro" id="IPR042099">
    <property type="entry name" value="ANL_N_sf"/>
</dbReference>
<dbReference type="CDD" id="cd12119">
    <property type="entry name" value="ttLC_FACS_AlkK_like"/>
    <property type="match status" value="1"/>
</dbReference>
<dbReference type="InterPro" id="IPR020845">
    <property type="entry name" value="AMP-binding_CS"/>
</dbReference>
<evidence type="ECO:0000259" key="6">
    <source>
        <dbReference type="Pfam" id="PF13193"/>
    </source>
</evidence>
<gene>
    <name evidence="7" type="ORF">LBBP_02534</name>
</gene>
<evidence type="ECO:0000313" key="7">
    <source>
        <dbReference type="EMBL" id="ALO26766.1"/>
    </source>
</evidence>
<reference evidence="7 8" key="1">
    <citation type="journal article" date="2015" name="PLoS Negl. Trop. Dis.">
        <title>Distribution of Plasmids in Distinct Leptospira Pathogenic Species.</title>
        <authorList>
            <person name="Wang Y."/>
            <person name="Zhuang X."/>
            <person name="Zhong Y."/>
            <person name="Zhang C."/>
            <person name="Zhang Y."/>
            <person name="Zeng L."/>
            <person name="Zhu Y."/>
            <person name="He P."/>
            <person name="Dong K."/>
            <person name="Pal U."/>
            <person name="Guo X."/>
            <person name="Qin J."/>
        </authorList>
    </citation>
    <scope>NUCLEOTIDE SEQUENCE [LARGE SCALE GENOMIC DNA]</scope>
    <source>
        <strain evidence="7 8">56604</strain>
    </source>
</reference>
<evidence type="ECO:0000313" key="8">
    <source>
        <dbReference type="Proteomes" id="UP000058857"/>
    </source>
</evidence>
<dbReference type="EMBL" id="CP012029">
    <property type="protein sequence ID" value="ALO26766.1"/>
    <property type="molecule type" value="Genomic_DNA"/>
</dbReference>
<dbReference type="PANTHER" id="PTHR43859:SF4">
    <property type="entry name" value="BUTANOATE--COA LIGASE AAE1-RELATED"/>
    <property type="match status" value="1"/>
</dbReference>
<feature type="domain" description="AMP-binding enzyme C-terminal" evidence="6">
    <location>
        <begin position="449"/>
        <end position="526"/>
    </location>
</feature>
<dbReference type="SUPFAM" id="SSF56801">
    <property type="entry name" value="Acetyl-CoA synthetase-like"/>
    <property type="match status" value="1"/>
</dbReference>
<dbReference type="Gene3D" id="3.30.300.30">
    <property type="match status" value="1"/>
</dbReference>
<dbReference type="GO" id="GO:0016874">
    <property type="term" value="F:ligase activity"/>
    <property type="evidence" value="ECO:0007669"/>
    <property type="project" value="UniProtKB-KW"/>
</dbReference>
<dbReference type="Gene3D" id="3.40.50.12780">
    <property type="entry name" value="N-terminal domain of ligase-like"/>
    <property type="match status" value="1"/>
</dbReference>
<dbReference type="RefSeq" id="WP_002739471.1">
    <property type="nucleotide sequence ID" value="NZ_CP012029.1"/>
</dbReference>
<dbReference type="GO" id="GO:0006631">
    <property type="term" value="P:fatty acid metabolic process"/>
    <property type="evidence" value="ECO:0007669"/>
    <property type="project" value="UniProtKB-KW"/>
</dbReference>
<dbReference type="Pfam" id="PF00501">
    <property type="entry name" value="AMP-binding"/>
    <property type="match status" value="1"/>
</dbReference>
<dbReference type="Pfam" id="PF13193">
    <property type="entry name" value="AMP-binding_C"/>
    <property type="match status" value="1"/>
</dbReference>
<dbReference type="PROSITE" id="PS00455">
    <property type="entry name" value="AMP_BINDING"/>
    <property type="match status" value="1"/>
</dbReference>
<evidence type="ECO:0000256" key="3">
    <source>
        <dbReference type="ARBA" id="ARBA00022832"/>
    </source>
</evidence>
<name>A0A0E3BM33_LEPBO</name>
<feature type="domain" description="AMP-dependent synthetase/ligase" evidence="5">
    <location>
        <begin position="17"/>
        <end position="400"/>
    </location>
</feature>
<evidence type="ECO:0000256" key="2">
    <source>
        <dbReference type="ARBA" id="ARBA00022598"/>
    </source>
</evidence>
<dbReference type="InterPro" id="IPR045851">
    <property type="entry name" value="AMP-bd_C_sf"/>
</dbReference>
<dbReference type="InterPro" id="IPR000873">
    <property type="entry name" value="AMP-dep_synth/lig_dom"/>
</dbReference>
<dbReference type="NCBIfam" id="NF004837">
    <property type="entry name" value="PRK06187.1"/>
    <property type="match status" value="1"/>
</dbReference>
<evidence type="ECO:0000259" key="5">
    <source>
        <dbReference type="Pfam" id="PF00501"/>
    </source>
</evidence>
<dbReference type="InterPro" id="IPR025110">
    <property type="entry name" value="AMP-bd_C"/>
</dbReference>
<comment type="similarity">
    <text evidence="1">Belongs to the ATP-dependent AMP-binding enzyme family.</text>
</comment>
<accession>A0A0E3BM33</accession>
<sequence length="541" mass="60077">MKSTMMNYQLTIPAILRRASEVHPEKEIVTKMNDESIHRYTYGEFSSRVKKLIDSLQKLGIRPGDRIATFGMNHYRHLEIYFAVPSMGAILHTLNVRLFPEQLVFIVNDAEDSVIFVDKSLGKILLDLLSQFKKKPKFIIMDDLEATEPAALPDAIDYETFLKNGSKEVALPELDENQAAGMCYTSGTTGNPKGVVYSHRSIYLHSMSICMSDSLGICEKETVLPVVPMFHANAWGIPFACVMTGAVLVFPGKHLLGHGLASLLEQEKVSIAAGVPTIWNVLYQHLKKNSYDLGKLHTMIVGGSAAPQSMIEGFKNDFGIHILHAWGMTELSPVGTVCRLRTTMSDRKELEKMQLLAKQGPAVAGVELKGIDDQGKDIPKDGKTPGELIVRGPWITASYYGNPSKESFTEDGWFRTGDVITIDEHGYIQITDRKKDLIKTRGEWISSVEMESYVLKAPGVLEAAVVAKPDEIRGEVPVVFVVAKEGEKVDKKSVLDILKENFANWQLPHSDDIRLIEAIPKTSVGKFDKKVLRSGINSGKY</sequence>